<evidence type="ECO:0000313" key="2">
    <source>
        <dbReference type="Proteomes" id="UP000515150"/>
    </source>
</evidence>
<accession>A0A6P7MSU0</accession>
<dbReference type="GO" id="GO:0045202">
    <property type="term" value="C:synapse"/>
    <property type="evidence" value="ECO:0007669"/>
    <property type="project" value="TreeGrafter"/>
</dbReference>
<dbReference type="CTD" id="80208"/>
<proteinExistence type="predicted"/>
<dbReference type="GO" id="GO:0007268">
    <property type="term" value="P:chemical synaptic transmission"/>
    <property type="evidence" value="ECO:0007669"/>
    <property type="project" value="TreeGrafter"/>
</dbReference>
<dbReference type="GO" id="GO:0005737">
    <property type="term" value="C:cytoplasm"/>
    <property type="evidence" value="ECO:0007669"/>
    <property type="project" value="TreeGrafter"/>
</dbReference>
<dbReference type="Proteomes" id="UP000515150">
    <property type="component" value="Chromosome 6"/>
</dbReference>
<dbReference type="GeneID" id="114857249"/>
<dbReference type="KEGG" id="bspl:114857249"/>
<dbReference type="PANTHER" id="PTHR13650:SF0">
    <property type="entry name" value="SPATACSIN"/>
    <property type="match status" value="1"/>
</dbReference>
<dbReference type="GO" id="GO:0007409">
    <property type="term" value="P:axonogenesis"/>
    <property type="evidence" value="ECO:0007669"/>
    <property type="project" value="TreeGrafter"/>
</dbReference>
<protein>
    <submittedName>
        <fullName evidence="3">Spatacsin</fullName>
    </submittedName>
</protein>
<keyword evidence="2" id="KW-1185">Reference proteome</keyword>
<dbReference type="OrthoDB" id="2018754at2759"/>
<name>A0A6P7MSU0_BETSP</name>
<dbReference type="GO" id="GO:0030424">
    <property type="term" value="C:axon"/>
    <property type="evidence" value="ECO:0007669"/>
    <property type="project" value="TreeGrafter"/>
</dbReference>
<dbReference type="InParanoid" id="A0A6P7MSU0"/>
<organism evidence="2 3">
    <name type="scientific">Betta splendens</name>
    <name type="common">Siamese fighting fish</name>
    <dbReference type="NCBI Taxonomy" id="158456"/>
    <lineage>
        <taxon>Eukaryota</taxon>
        <taxon>Metazoa</taxon>
        <taxon>Chordata</taxon>
        <taxon>Craniata</taxon>
        <taxon>Vertebrata</taxon>
        <taxon>Euteleostomi</taxon>
        <taxon>Actinopterygii</taxon>
        <taxon>Neopterygii</taxon>
        <taxon>Teleostei</taxon>
        <taxon>Neoteleostei</taxon>
        <taxon>Acanthomorphata</taxon>
        <taxon>Anabantaria</taxon>
        <taxon>Anabantiformes</taxon>
        <taxon>Anabantoidei</taxon>
        <taxon>Osphronemidae</taxon>
        <taxon>Betta</taxon>
    </lineage>
</organism>
<feature type="domain" description="Spatacsin C-terminal" evidence="1">
    <location>
        <begin position="2034"/>
        <end position="2323"/>
    </location>
</feature>
<evidence type="ECO:0000313" key="3">
    <source>
        <dbReference type="RefSeq" id="XP_029009398.1"/>
    </source>
</evidence>
<dbReference type="InterPro" id="IPR028103">
    <property type="entry name" value="Spatacsin"/>
</dbReference>
<sequence length="2379" mass="265554">MLEASPRLENISLEVAVLPDQQHCGDVAHIQKAELAPDGSLLACLEVQGRLVLWKAADRKLPPVAVDGCYRDCLWEEVSVHSLRLLAVASQWDLTLLEVEAERSAPVSLLCVGECAAPDLLQTVKQQDPNVAELQSLRVLCFSAGCCCLLLNRKWLLQVQWQQVGEQPQTMCCHSLQLADGSTLDAVHHCVCRDTLFILSTTGLISVFSIAGGSLLASIDLPAYLSSGLAEEAVASFSSSFCLLQVSPDLSTAVVVTQSHAAFAIDLNHYFRVHPDHLLCAVPTPRPSLQPQHTRDQDSLPSSSCSVTALGFTFGVDRSWEACLASMYNKALHPPPASQLAGDSWSSSLPHLHSHWATSSGCSRVPAGGATTGFSIQEPSTPSLLTVSDFSALLTFVSPGNRQTTVAFWDLESGSVSYHQAESVAVPVQHSGLRQHRLLLKNSGMFQVLFSVSQQDLLSRLMLFGSAATVDAVCHLNNWGRCSIPVHALQAGLKNRQLDTVEFYLKSKENILNPPTALGAVDQPAASSWSLSESVRELCPALDLLCSAVRESNSDAQSRQFSEQLLNITVNFVNTQIRSVLSGPHHDDAGVQNCVDVLDQYLTELRTYLKRFPWPAGGDTSNTAAAPQEDEWEQLATEEVVRHSILTNQIPRAQAVLRRRRHPEQQLSLLRMEGLQQAFICLQRRDLHTASRLLVNMGFSVLKQLHSICLYTDNKDLRDFVVEELSRHSYFPEEQMQSVLFLKQLERLELLSASRCSTSLISQRVVRMVCREEGAVQEVLRELVEQRRPGGERGLWQNLRLDWVRNWDQSCRTTILLSRLSHAELSPCDPAVLWRYLTALHDQSRVASWFQNKETTGTQWPELTPELVNSSTVCSTYLRQNILDLLARSGVFIPEELADLQLLLWRLARGGGVMAPSPPVPRYRSSLGIDLHGLFIAFCLDHNLQYLLYTYLEHYRLTPRNCPLLSSQSLSGRQPWFEMLVKIQEITRDLSDPVLVFQASLTSAQVLLPGSQASLSSVLLEGHSLLALAAIMFAPGGIDQVMVQGQRSGCSDRTVDPQLLKMALASHLKLKAALFPTGSRGTGPSSDISLYHLLQSLHPLDPSRLFGWQTANTLSSAETSELPHFSSPHLVNRFALVENLDFLYYLRHGRPSFAFATFVVQQLNSCCDVKLLLQEAGQQVYRLALRSFNAPSVTSAAVCFCELLGVCSLKLRVDISALNCILQHWIHDNTRASLASHLHILVSKGVKLVEAEPGAAEELIGYLEAAVTDSLEQKGIGRSSYEAAQEWALPVQFCQLHSLRLSSVYPSHCASDGQFIHFLLFVQLHNFPSQQVKSLAAQFGPALQAHLSLAFQDLQLYSQSGSCGPEAQGHTLSREEASESLEQPMELVQVLLRSQEEASPCRYLLQEAVVLRCPMLAILAACQQLTDPLSCLCVWVLTSADIVTAGEATTHLAEALQRHEWTLHDLSIIWRTLLGRGCVRPLLRGFELFHKDCPLVLVLKMFELCCDYRNYSEAKAKLLDFQRTLITLRNSSPSPPGGLPLPWVESQASVLLLTMLQRRSSQYDLHQLLHLLADVDKLLKSNGPDFRKLSQLSELLQGTGVSVAPRLLQSCSASVQQRELQAVVDALQARGRYSEARQVSVLAGLPVQRLLLSQLLQEVNSQKSKLQWRRLETRVSFWKKCHDQLMSEGTDPESASQFFLSQTEPEAEEAQMDLQDAQERCLLLGFTAHWLSLLNPAPLDKLESLEKKLWINRVRQHVLIVAVEKESIFNLTPVAVTPEANTCEVLMKEFSFSNISSLNTEACLSLEGLPGPPQDQTELNPEEQSVLTSLINQLLDEGFVHEASRVCRYFSLHHPDIWVVLRCHGLASGKLNPETLEESPEASQRSSFTSSPSFSSLSSFVMLPLLEDEVTVQLQRLVDQCRHGSSYCKQVLSLYQLSKELQCSFSEFCREEPRSVLEKLLLSEQTERFRKAQAFIKAQCLSADTVAELVSSAVVRAHLASTQEMQPERQILRPSEGRDSLVQLIKLCEDPNLVGVKLLEDLNTVPLRDLSCIVELLIVAHDCFSITCNMEGIVRVLQAARHLSHTYLAPGEHYSLLVRLLTGIGRYGEMTYVFDLLHQSHRFEMLLRKKVDTDRRQSSSLKTALLDYIKRCLPADSEKHNMVALCFTMRREIGENHEMAAMTQLKIIESQAWVITPDLKKSLVKVLGLLKDAAESFSKDSCIRQATRCVHMAKLVTLQLHFLNQGSDLRVINLQPADLPKTITQLPLCFQVFVVSEAYGYAPDWAEILYQKVIFKGDFAYLEELKHHRPLTSSLFEDIFRRLDGAPSSVTVNVKRLLSHCEDVYSRYRLAYQHNLYDVTKLMLEDTNTSSYLKDRLTC</sequence>
<dbReference type="Pfam" id="PF14649">
    <property type="entry name" value="Spatacsin_C"/>
    <property type="match status" value="1"/>
</dbReference>
<dbReference type="GO" id="GO:0008088">
    <property type="term" value="P:axo-dendritic transport"/>
    <property type="evidence" value="ECO:0007669"/>
    <property type="project" value="TreeGrafter"/>
</dbReference>
<dbReference type="GO" id="GO:0030425">
    <property type="term" value="C:dendrite"/>
    <property type="evidence" value="ECO:0007669"/>
    <property type="project" value="TreeGrafter"/>
</dbReference>
<dbReference type="PANTHER" id="PTHR13650">
    <property type="entry name" value="SPATACSIN"/>
    <property type="match status" value="1"/>
</dbReference>
<evidence type="ECO:0000259" key="1">
    <source>
        <dbReference type="Pfam" id="PF14649"/>
    </source>
</evidence>
<dbReference type="InterPro" id="IPR028107">
    <property type="entry name" value="Spatacsin_C_dom"/>
</dbReference>
<gene>
    <name evidence="3" type="primary">spg11</name>
</gene>
<dbReference type="RefSeq" id="XP_029009398.1">
    <property type="nucleotide sequence ID" value="XM_029153565.3"/>
</dbReference>
<dbReference type="GO" id="GO:0048489">
    <property type="term" value="P:synaptic vesicle transport"/>
    <property type="evidence" value="ECO:0007669"/>
    <property type="project" value="TreeGrafter"/>
</dbReference>
<reference evidence="3" key="1">
    <citation type="submission" date="2025-08" db="UniProtKB">
        <authorList>
            <consortium name="RefSeq"/>
        </authorList>
    </citation>
    <scope>IDENTIFICATION</scope>
</reference>